<reference evidence="2" key="1">
    <citation type="submission" date="2018-05" db="EMBL/GenBank/DDBJ databases">
        <title>Draft genome of Mucuna pruriens seed.</title>
        <authorList>
            <person name="Nnadi N.E."/>
            <person name="Vos R."/>
            <person name="Hasami M.H."/>
            <person name="Devisetty U.K."/>
            <person name="Aguiy J.C."/>
        </authorList>
    </citation>
    <scope>NUCLEOTIDE SEQUENCE [LARGE SCALE GENOMIC DNA]</scope>
    <source>
        <strain evidence="2">JCA_2017</strain>
    </source>
</reference>
<comment type="caution">
    <text evidence="2">The sequence shown here is derived from an EMBL/GenBank/DDBJ whole genome shotgun (WGS) entry which is preliminary data.</text>
</comment>
<keyword evidence="3" id="KW-1185">Reference proteome</keyword>
<feature type="region of interest" description="Disordered" evidence="1">
    <location>
        <begin position="1"/>
        <end position="149"/>
    </location>
</feature>
<feature type="compositionally biased region" description="Basic residues" evidence="1">
    <location>
        <begin position="100"/>
        <end position="116"/>
    </location>
</feature>
<sequence>MGKKKPQKTKEISVAIAEASSTIDEKEQQQQPQVPRKRGRPRKIIVKMESEEEKTQAEEGIESSMEKGNTNEEEGASSSACMRVATQEEIMQLPKEPSRSRARRKSKPRKTIKRMSGRGEKRKERLDKLEENNKWNKTIRSTQQESHVPMNNVVAASAHQSMIRMLPLRAT</sequence>
<feature type="non-terminal residue" evidence="2">
    <location>
        <position position="1"/>
    </location>
</feature>
<dbReference type="Proteomes" id="UP000257109">
    <property type="component" value="Unassembled WGS sequence"/>
</dbReference>
<accession>A0A371GX80</accession>
<feature type="compositionally biased region" description="Basic and acidic residues" evidence="1">
    <location>
        <begin position="117"/>
        <end position="134"/>
    </location>
</feature>
<name>A0A371GX80_MUCPR</name>
<protein>
    <submittedName>
        <fullName evidence="2">Uncharacterized protein</fullName>
    </submittedName>
</protein>
<evidence type="ECO:0000313" key="3">
    <source>
        <dbReference type="Proteomes" id="UP000257109"/>
    </source>
</evidence>
<dbReference type="PANTHER" id="PTHR37615">
    <property type="entry name" value="NUCLEOPORIN NUP159-LIKE"/>
    <property type="match status" value="1"/>
</dbReference>
<feature type="compositionally biased region" description="Basic residues" evidence="1">
    <location>
        <begin position="35"/>
        <end position="45"/>
    </location>
</feature>
<gene>
    <name evidence="2" type="ORF">CR513_22415</name>
</gene>
<dbReference type="EMBL" id="QJKJ01004206">
    <property type="protein sequence ID" value="RDX95099.1"/>
    <property type="molecule type" value="Genomic_DNA"/>
</dbReference>
<evidence type="ECO:0000313" key="2">
    <source>
        <dbReference type="EMBL" id="RDX95099.1"/>
    </source>
</evidence>
<dbReference type="OrthoDB" id="1001967at2759"/>
<feature type="compositionally biased region" description="Basic and acidic residues" evidence="1">
    <location>
        <begin position="46"/>
        <end position="57"/>
    </location>
</feature>
<dbReference type="PANTHER" id="PTHR37615:SF1">
    <property type="entry name" value="NUCLEOPORIN NUP159-LIKE"/>
    <property type="match status" value="1"/>
</dbReference>
<dbReference type="AlphaFoldDB" id="A0A371GX80"/>
<feature type="compositionally biased region" description="Polar residues" evidence="1">
    <location>
        <begin position="135"/>
        <end position="146"/>
    </location>
</feature>
<organism evidence="2 3">
    <name type="scientific">Mucuna pruriens</name>
    <name type="common">Velvet bean</name>
    <name type="synonym">Dolichos pruriens</name>
    <dbReference type="NCBI Taxonomy" id="157652"/>
    <lineage>
        <taxon>Eukaryota</taxon>
        <taxon>Viridiplantae</taxon>
        <taxon>Streptophyta</taxon>
        <taxon>Embryophyta</taxon>
        <taxon>Tracheophyta</taxon>
        <taxon>Spermatophyta</taxon>
        <taxon>Magnoliopsida</taxon>
        <taxon>eudicotyledons</taxon>
        <taxon>Gunneridae</taxon>
        <taxon>Pentapetalae</taxon>
        <taxon>rosids</taxon>
        <taxon>fabids</taxon>
        <taxon>Fabales</taxon>
        <taxon>Fabaceae</taxon>
        <taxon>Papilionoideae</taxon>
        <taxon>50 kb inversion clade</taxon>
        <taxon>NPAAA clade</taxon>
        <taxon>indigoferoid/millettioid clade</taxon>
        <taxon>Phaseoleae</taxon>
        <taxon>Mucuna</taxon>
    </lineage>
</organism>
<proteinExistence type="predicted"/>
<evidence type="ECO:0000256" key="1">
    <source>
        <dbReference type="SAM" id="MobiDB-lite"/>
    </source>
</evidence>